<dbReference type="AlphaFoldDB" id="A0AAV3QK07"/>
<evidence type="ECO:0000256" key="1">
    <source>
        <dbReference type="SAM" id="MobiDB-lite"/>
    </source>
</evidence>
<dbReference type="SMART" id="SM00612">
    <property type="entry name" value="Kelch"/>
    <property type="match status" value="2"/>
</dbReference>
<accession>A0AAV3QK07</accession>
<organism evidence="2 3">
    <name type="scientific">Lithospermum erythrorhizon</name>
    <name type="common">Purple gromwell</name>
    <name type="synonym">Lithospermum officinale var. erythrorhizon</name>
    <dbReference type="NCBI Taxonomy" id="34254"/>
    <lineage>
        <taxon>Eukaryota</taxon>
        <taxon>Viridiplantae</taxon>
        <taxon>Streptophyta</taxon>
        <taxon>Embryophyta</taxon>
        <taxon>Tracheophyta</taxon>
        <taxon>Spermatophyta</taxon>
        <taxon>Magnoliopsida</taxon>
        <taxon>eudicotyledons</taxon>
        <taxon>Gunneridae</taxon>
        <taxon>Pentapetalae</taxon>
        <taxon>asterids</taxon>
        <taxon>lamiids</taxon>
        <taxon>Boraginales</taxon>
        <taxon>Boraginaceae</taxon>
        <taxon>Boraginoideae</taxon>
        <taxon>Lithospermeae</taxon>
        <taxon>Lithospermum</taxon>
    </lineage>
</organism>
<evidence type="ECO:0000313" key="2">
    <source>
        <dbReference type="EMBL" id="GAA0163010.1"/>
    </source>
</evidence>
<dbReference type="PANTHER" id="PTHR47365">
    <property type="entry name" value="PLANT PROTEIN, PUTATIVE-RELATED"/>
    <property type="match status" value="1"/>
</dbReference>
<dbReference type="InterPro" id="IPR015915">
    <property type="entry name" value="Kelch-typ_b-propeller"/>
</dbReference>
<dbReference type="Pfam" id="PF01344">
    <property type="entry name" value="Kelch_1"/>
    <property type="match status" value="1"/>
</dbReference>
<sequence>MDQDQVPPQRNLPNHFDMGSLAPSASNGDSRTSAKLCHERFCHDTRFTLLVVEFVTKNQAALKSSREVLSDVLRYNVVTYTWTKCADMITPRFNFASTVHENKIYIAGRQTTLGSVKGTSSAEFYDPTINEWKSLPNMSTLRYKCVAVSWKGKVHVVGGFAEKENTSNDPQQGQIYATERCSAEVLRRIKLWTRRIFKTVPPQPLPADPRGSGFLKLYLREPFQRD</sequence>
<proteinExistence type="predicted"/>
<dbReference type="Gene3D" id="2.120.10.80">
    <property type="entry name" value="Kelch-type beta propeller"/>
    <property type="match status" value="1"/>
</dbReference>
<dbReference type="EMBL" id="BAABME010004628">
    <property type="protein sequence ID" value="GAA0163010.1"/>
    <property type="molecule type" value="Genomic_DNA"/>
</dbReference>
<gene>
    <name evidence="2" type="ORF">LIER_18987</name>
</gene>
<dbReference type="Proteomes" id="UP001454036">
    <property type="component" value="Unassembled WGS sequence"/>
</dbReference>
<feature type="compositionally biased region" description="Polar residues" evidence="1">
    <location>
        <begin position="1"/>
        <end position="12"/>
    </location>
</feature>
<keyword evidence="3" id="KW-1185">Reference proteome</keyword>
<dbReference type="SUPFAM" id="SSF117281">
    <property type="entry name" value="Kelch motif"/>
    <property type="match status" value="1"/>
</dbReference>
<evidence type="ECO:0000313" key="3">
    <source>
        <dbReference type="Proteomes" id="UP001454036"/>
    </source>
</evidence>
<dbReference type="PANTHER" id="PTHR47365:SF2">
    <property type="entry name" value="KELCH-LIKE PROTEIN 23"/>
    <property type="match status" value="1"/>
</dbReference>
<protein>
    <submittedName>
        <fullName evidence="2">Uncharacterized protein</fullName>
    </submittedName>
</protein>
<comment type="caution">
    <text evidence="2">The sequence shown here is derived from an EMBL/GenBank/DDBJ whole genome shotgun (WGS) entry which is preliminary data.</text>
</comment>
<name>A0AAV3QK07_LITER</name>
<feature type="region of interest" description="Disordered" evidence="1">
    <location>
        <begin position="1"/>
        <end position="29"/>
    </location>
</feature>
<dbReference type="InterPro" id="IPR006652">
    <property type="entry name" value="Kelch_1"/>
</dbReference>
<reference evidence="2 3" key="1">
    <citation type="submission" date="2024-01" db="EMBL/GenBank/DDBJ databases">
        <title>The complete chloroplast genome sequence of Lithospermum erythrorhizon: insights into the phylogenetic relationship among Boraginaceae species and the maternal lineages of purple gromwells.</title>
        <authorList>
            <person name="Okada T."/>
            <person name="Watanabe K."/>
        </authorList>
    </citation>
    <scope>NUCLEOTIDE SEQUENCE [LARGE SCALE GENOMIC DNA]</scope>
</reference>